<sequence length="63" mass="7474">VVPVWPFKKKSVKPRVSRQRFVTNVVEYERKGAKDTKSRATDESHLKDRKFLDAMKLLKKKED</sequence>
<proteinExistence type="predicted"/>
<feature type="non-terminal residue" evidence="1">
    <location>
        <position position="1"/>
    </location>
</feature>
<organism evidence="1">
    <name type="scientific">marine metagenome</name>
    <dbReference type="NCBI Taxonomy" id="408172"/>
    <lineage>
        <taxon>unclassified sequences</taxon>
        <taxon>metagenomes</taxon>
        <taxon>ecological metagenomes</taxon>
    </lineage>
</organism>
<accession>A0A381RMY6</accession>
<gene>
    <name evidence="1" type="ORF">METZ01_LOCUS46094</name>
</gene>
<protein>
    <submittedName>
        <fullName evidence="1">Uncharacterized protein</fullName>
    </submittedName>
</protein>
<dbReference type="EMBL" id="UINC01002130">
    <property type="protein sequence ID" value="SUZ93240.1"/>
    <property type="molecule type" value="Genomic_DNA"/>
</dbReference>
<dbReference type="AlphaFoldDB" id="A0A381RMY6"/>
<evidence type="ECO:0000313" key="1">
    <source>
        <dbReference type="EMBL" id="SUZ93240.1"/>
    </source>
</evidence>
<reference evidence="1" key="1">
    <citation type="submission" date="2018-05" db="EMBL/GenBank/DDBJ databases">
        <authorList>
            <person name="Lanie J.A."/>
            <person name="Ng W.-L."/>
            <person name="Kazmierczak K.M."/>
            <person name="Andrzejewski T.M."/>
            <person name="Davidsen T.M."/>
            <person name="Wayne K.J."/>
            <person name="Tettelin H."/>
            <person name="Glass J.I."/>
            <person name="Rusch D."/>
            <person name="Podicherti R."/>
            <person name="Tsui H.-C.T."/>
            <person name="Winkler M.E."/>
        </authorList>
    </citation>
    <scope>NUCLEOTIDE SEQUENCE</scope>
</reference>
<name>A0A381RMY6_9ZZZZ</name>